<dbReference type="GO" id="GO:0046872">
    <property type="term" value="F:metal ion binding"/>
    <property type="evidence" value="ECO:0007669"/>
    <property type="project" value="UniProtKB-KW"/>
</dbReference>
<reference evidence="4" key="1">
    <citation type="submission" date="2016-10" db="EMBL/GenBank/DDBJ databases">
        <authorList>
            <person name="Varghese N."/>
            <person name="Submissions S."/>
        </authorList>
    </citation>
    <scope>NUCLEOTIDE SEQUENCE [LARGE SCALE GENOMIC DNA]</scope>
    <source>
        <strain evidence="4">OK042</strain>
    </source>
</reference>
<proteinExistence type="predicted"/>
<dbReference type="InterPro" id="IPR037523">
    <property type="entry name" value="VOC_core"/>
</dbReference>
<dbReference type="AlphaFoldDB" id="A0A1I3S8N3"/>
<evidence type="ECO:0000313" key="4">
    <source>
        <dbReference type="Proteomes" id="UP000198915"/>
    </source>
</evidence>
<dbReference type="PANTHER" id="PTHR36113:SF6">
    <property type="entry name" value="FOSFOMYCIN RESISTANCE PROTEIN FOSX"/>
    <property type="match status" value="1"/>
</dbReference>
<name>A0A1I3S8N3_9BACL</name>
<evidence type="ECO:0000313" key="3">
    <source>
        <dbReference type="EMBL" id="SFJ55174.1"/>
    </source>
</evidence>
<dbReference type="Pfam" id="PF00903">
    <property type="entry name" value="Glyoxalase"/>
    <property type="match status" value="1"/>
</dbReference>
<dbReference type="GO" id="GO:0016829">
    <property type="term" value="F:lyase activity"/>
    <property type="evidence" value="ECO:0007669"/>
    <property type="project" value="UniProtKB-KW"/>
</dbReference>
<keyword evidence="3" id="KW-0456">Lyase</keyword>
<dbReference type="InterPro" id="IPR004360">
    <property type="entry name" value="Glyas_Fos-R_dOase_dom"/>
</dbReference>
<dbReference type="Proteomes" id="UP000198915">
    <property type="component" value="Unassembled WGS sequence"/>
</dbReference>
<dbReference type="STRING" id="1884381.SAMN05518846_10482"/>
<dbReference type="Gene3D" id="3.10.180.10">
    <property type="entry name" value="2,3-Dihydroxybiphenyl 1,2-Dioxygenase, domain 1"/>
    <property type="match status" value="1"/>
</dbReference>
<organism evidence="3 4">
    <name type="scientific">Brevibacillus centrosporus</name>
    <dbReference type="NCBI Taxonomy" id="54910"/>
    <lineage>
        <taxon>Bacteria</taxon>
        <taxon>Bacillati</taxon>
        <taxon>Bacillota</taxon>
        <taxon>Bacilli</taxon>
        <taxon>Bacillales</taxon>
        <taxon>Paenibacillaceae</taxon>
        <taxon>Brevibacillus</taxon>
    </lineage>
</organism>
<feature type="domain" description="VOC" evidence="2">
    <location>
        <begin position="6"/>
        <end position="126"/>
    </location>
</feature>
<keyword evidence="4" id="KW-1185">Reference proteome</keyword>
<dbReference type="InterPro" id="IPR051332">
    <property type="entry name" value="Fosfomycin_Res_Enzymes"/>
</dbReference>
<dbReference type="SUPFAM" id="SSF54593">
    <property type="entry name" value="Glyoxalase/Bleomycin resistance protein/Dihydroxybiphenyl dioxygenase"/>
    <property type="match status" value="1"/>
</dbReference>
<dbReference type="RefSeq" id="WP_092267567.1">
    <property type="nucleotide sequence ID" value="NZ_BJOE01000037.1"/>
</dbReference>
<dbReference type="EMBL" id="FORT01000004">
    <property type="protein sequence ID" value="SFJ55174.1"/>
    <property type="molecule type" value="Genomic_DNA"/>
</dbReference>
<evidence type="ECO:0000256" key="1">
    <source>
        <dbReference type="ARBA" id="ARBA00022723"/>
    </source>
</evidence>
<dbReference type="InterPro" id="IPR029068">
    <property type="entry name" value="Glyas_Bleomycin-R_OHBP_Dase"/>
</dbReference>
<gene>
    <name evidence="3" type="ORF">SAMN05518846_10482</name>
</gene>
<evidence type="ECO:0000259" key="2">
    <source>
        <dbReference type="PROSITE" id="PS51819"/>
    </source>
</evidence>
<dbReference type="PROSITE" id="PS51819">
    <property type="entry name" value="VOC"/>
    <property type="match status" value="1"/>
</dbReference>
<protein>
    <submittedName>
        <fullName evidence="3">Lactoylglutathione lyase</fullName>
    </submittedName>
</protein>
<keyword evidence="1" id="KW-0479">Metal-binding</keyword>
<sequence>MALTKGVNHVGLSVTDLEASKAFFTDILEFETVEYAEGHHAYVTDQGTMITLWQTAEQEASVNVAGLHHLALSVESVAVLRQLEERMKERGIRLQFGGIGVKGQEGGTIALFCYDPSGIRIELTTPQRDMKKEIPIIGGCGAIE</sequence>
<accession>A0A1I3S8N3</accession>
<dbReference type="PANTHER" id="PTHR36113">
    <property type="entry name" value="LYASE, PUTATIVE-RELATED-RELATED"/>
    <property type="match status" value="1"/>
</dbReference>
<dbReference type="GeneID" id="301132157"/>